<evidence type="ECO:0000259" key="2">
    <source>
        <dbReference type="Pfam" id="PF16655"/>
    </source>
</evidence>
<dbReference type="Gene3D" id="3.60.21.70">
    <property type="entry name" value="PhoD-like phosphatase"/>
    <property type="match status" value="1"/>
</dbReference>
<evidence type="ECO:0000259" key="1">
    <source>
        <dbReference type="Pfam" id="PF09423"/>
    </source>
</evidence>
<name>A0A2S5TJ99_9GAMM</name>
<dbReference type="InterPro" id="IPR018946">
    <property type="entry name" value="PhoD-like_MPP"/>
</dbReference>
<dbReference type="Pfam" id="PF16655">
    <property type="entry name" value="PhoD_N"/>
    <property type="match status" value="1"/>
</dbReference>
<dbReference type="OrthoDB" id="327733at2"/>
<evidence type="ECO:0000313" key="3">
    <source>
        <dbReference type="EMBL" id="PPE75059.1"/>
    </source>
</evidence>
<dbReference type="PROSITE" id="PS51318">
    <property type="entry name" value="TAT"/>
    <property type="match status" value="1"/>
</dbReference>
<dbReference type="Proteomes" id="UP000238220">
    <property type="component" value="Unassembled WGS sequence"/>
</dbReference>
<dbReference type="InterPro" id="IPR029052">
    <property type="entry name" value="Metallo-depent_PP-like"/>
</dbReference>
<protein>
    <submittedName>
        <fullName evidence="3">Alkaline phosphatase</fullName>
    </submittedName>
</protein>
<dbReference type="Pfam" id="PF09423">
    <property type="entry name" value="PhoD"/>
    <property type="match status" value="1"/>
</dbReference>
<dbReference type="InterPro" id="IPR038607">
    <property type="entry name" value="PhoD-like_sf"/>
</dbReference>
<feature type="domain" description="Phospholipase D N-terminal" evidence="2">
    <location>
        <begin position="70"/>
        <end position="162"/>
    </location>
</feature>
<dbReference type="SUPFAM" id="SSF56300">
    <property type="entry name" value="Metallo-dependent phosphatases"/>
    <property type="match status" value="1"/>
</dbReference>
<dbReference type="PANTHER" id="PTHR43606:SF2">
    <property type="entry name" value="ALKALINE PHOSPHATASE FAMILY PROTEIN (AFU_ORTHOLOGUE AFUA_5G03860)"/>
    <property type="match status" value="1"/>
</dbReference>
<feature type="domain" description="PhoD-like phosphatase metallophosphatase" evidence="1">
    <location>
        <begin position="175"/>
        <end position="529"/>
    </location>
</feature>
<dbReference type="Gene3D" id="2.60.40.380">
    <property type="entry name" value="Purple acid phosphatase-like, N-terminal"/>
    <property type="match status" value="1"/>
</dbReference>
<evidence type="ECO:0000313" key="4">
    <source>
        <dbReference type="Proteomes" id="UP000238220"/>
    </source>
</evidence>
<dbReference type="PANTHER" id="PTHR43606">
    <property type="entry name" value="PHOSPHATASE, PUTATIVE (AFU_ORTHOLOGUE AFUA_6G08710)-RELATED"/>
    <property type="match status" value="1"/>
</dbReference>
<dbReference type="RefSeq" id="WP_104229285.1">
    <property type="nucleotide sequence ID" value="NZ_PSNW01000002.1"/>
</dbReference>
<dbReference type="InterPro" id="IPR006311">
    <property type="entry name" value="TAT_signal"/>
</dbReference>
<comment type="caution">
    <text evidence="3">The sequence shown here is derived from an EMBL/GenBank/DDBJ whole genome shotgun (WGS) entry which is preliminary data.</text>
</comment>
<dbReference type="AlphaFoldDB" id="A0A2S5TJ99"/>
<gene>
    <name evidence="3" type="ORF">C3942_05125</name>
</gene>
<sequence>MSRRTPPSDPFRRRLLAGMAALTGTAMLPGCGDSSPLLRDGGERVPGAVPSSVTLPAPGTGDAAAVFPSSVASGDPTPAGAVIWTRVAPEAMKPGEDLLWQIAEDEAFARPVAAGRMSTAALTARNDHTIKLDTHGLLQPNRFYWYRFAHAGVSSRGGRLRTLPRPDEAVDRLRLLVTSCQDYTFAFFHAFGEMAGVEADYLVHLGDFIYESAIAPLRVIRLPSGASYASTREDLFTIYRTHRSDTHLQALLERHTLLATFDDHEFANDLYFDGERPRGPDHPLDEDAAAMSAYVRDAFDAWYRYLPVRVGYRPEAPFPEVMQAWRSFRFGKLAELAMVELRTHRSPHPCGEANLGERQLVQESQCEARHEEGRTMMGAAQKRWMLDTLRGSGAQWRLLGLPVPFSPIRAARTPPMLYETDHWDGYTAERTELLHELAGTPDLVVLAGDLHAFGAGTLQDGYPDGPAVGAEFITSCAAATPIASPINLPATLFLQSSTVLANNPHLALWDGSRNGWIELEITPAGCTATMRAMLAQLPLANPSSELASFRVEAGKPGVIRA</sequence>
<dbReference type="EMBL" id="PSNW01000002">
    <property type="protein sequence ID" value="PPE75059.1"/>
    <property type="molecule type" value="Genomic_DNA"/>
</dbReference>
<proteinExistence type="predicted"/>
<accession>A0A2S5TJ99</accession>
<dbReference type="InterPro" id="IPR032093">
    <property type="entry name" value="PhoD_N"/>
</dbReference>
<keyword evidence="4" id="KW-1185">Reference proteome</keyword>
<dbReference type="CDD" id="cd07389">
    <property type="entry name" value="MPP_PhoD"/>
    <property type="match status" value="1"/>
</dbReference>
<organism evidence="3 4">
    <name type="scientific">Solimonas fluminis</name>
    <dbReference type="NCBI Taxonomy" id="2086571"/>
    <lineage>
        <taxon>Bacteria</taxon>
        <taxon>Pseudomonadati</taxon>
        <taxon>Pseudomonadota</taxon>
        <taxon>Gammaproteobacteria</taxon>
        <taxon>Nevskiales</taxon>
        <taxon>Nevskiaceae</taxon>
        <taxon>Solimonas</taxon>
    </lineage>
</organism>
<reference evidence="3 4" key="1">
    <citation type="submission" date="2018-02" db="EMBL/GenBank/DDBJ databases">
        <title>Genome sequencing of Solimonas sp. HR-BB.</title>
        <authorList>
            <person name="Lee Y."/>
            <person name="Jeon C.O."/>
        </authorList>
    </citation>
    <scope>NUCLEOTIDE SEQUENCE [LARGE SCALE GENOMIC DNA]</scope>
    <source>
        <strain evidence="3 4">HR-BB</strain>
    </source>
</reference>
<dbReference type="InterPro" id="IPR052900">
    <property type="entry name" value="Phospholipid_Metab_Enz"/>
</dbReference>